<evidence type="ECO:0000313" key="2">
    <source>
        <dbReference type="Proteomes" id="UP000689195"/>
    </source>
</evidence>
<reference evidence="1" key="1">
    <citation type="submission" date="2021-01" db="EMBL/GenBank/DDBJ databases">
        <authorList>
            <consortium name="Genoscope - CEA"/>
            <person name="William W."/>
        </authorList>
    </citation>
    <scope>NUCLEOTIDE SEQUENCE</scope>
</reference>
<dbReference type="AlphaFoldDB" id="A0A8S1YMB1"/>
<accession>A0A8S1YMB1</accession>
<proteinExistence type="predicted"/>
<comment type="caution">
    <text evidence="1">The sequence shown here is derived from an EMBL/GenBank/DDBJ whole genome shotgun (WGS) entry which is preliminary data.</text>
</comment>
<sequence>MKCFSNFNQLIDSIISKIRILLIQELKRKILNEGFKYRYIDQKPYFIKKMILASKFPTQISQRFLNQLANFCTTGFLLILIFDKYSIVIIEHLLLRIQKILRLVHNNRINRSESSFSFQKQIYINCVIITIYKLNSNFIQVDNCLFNLK</sequence>
<keyword evidence="2" id="KW-1185">Reference proteome</keyword>
<organism evidence="1 2">
    <name type="scientific">Paramecium pentaurelia</name>
    <dbReference type="NCBI Taxonomy" id="43138"/>
    <lineage>
        <taxon>Eukaryota</taxon>
        <taxon>Sar</taxon>
        <taxon>Alveolata</taxon>
        <taxon>Ciliophora</taxon>
        <taxon>Intramacronucleata</taxon>
        <taxon>Oligohymenophorea</taxon>
        <taxon>Peniculida</taxon>
        <taxon>Parameciidae</taxon>
        <taxon>Paramecium</taxon>
    </lineage>
</organism>
<dbReference type="EMBL" id="CAJJDO010000240">
    <property type="protein sequence ID" value="CAD8214698.1"/>
    <property type="molecule type" value="Genomic_DNA"/>
</dbReference>
<evidence type="ECO:0000313" key="1">
    <source>
        <dbReference type="EMBL" id="CAD8214698.1"/>
    </source>
</evidence>
<name>A0A8S1YMB1_9CILI</name>
<protein>
    <submittedName>
        <fullName evidence="1">Uncharacterized protein</fullName>
    </submittedName>
</protein>
<gene>
    <name evidence="1" type="ORF">PPENT_87.1.T2400001</name>
</gene>
<dbReference type="Proteomes" id="UP000689195">
    <property type="component" value="Unassembled WGS sequence"/>
</dbReference>